<dbReference type="Proteomes" id="UP001500943">
    <property type="component" value="Unassembled WGS sequence"/>
</dbReference>
<evidence type="ECO:0000256" key="1">
    <source>
        <dbReference type="SAM" id="MobiDB-lite"/>
    </source>
</evidence>
<feature type="compositionally biased region" description="Low complexity" evidence="1">
    <location>
        <begin position="408"/>
        <end position="418"/>
    </location>
</feature>
<dbReference type="EMBL" id="BAAAKW010000021">
    <property type="protein sequence ID" value="GAA1214039.1"/>
    <property type="molecule type" value="Genomic_DNA"/>
</dbReference>
<evidence type="ECO:0000313" key="4">
    <source>
        <dbReference type="Proteomes" id="UP001500943"/>
    </source>
</evidence>
<keyword evidence="4" id="KW-1185">Reference proteome</keyword>
<gene>
    <name evidence="3" type="ORF">GCM10009655_11670</name>
</gene>
<feature type="compositionally biased region" description="Basic residues" evidence="1">
    <location>
        <begin position="381"/>
        <end position="392"/>
    </location>
</feature>
<protein>
    <submittedName>
        <fullName evidence="3">Uncharacterized protein</fullName>
    </submittedName>
</protein>
<organism evidence="3 4">
    <name type="scientific">Rhodoglobus aureus</name>
    <dbReference type="NCBI Taxonomy" id="191497"/>
    <lineage>
        <taxon>Bacteria</taxon>
        <taxon>Bacillati</taxon>
        <taxon>Actinomycetota</taxon>
        <taxon>Actinomycetes</taxon>
        <taxon>Micrococcales</taxon>
        <taxon>Microbacteriaceae</taxon>
        <taxon>Rhodoglobus</taxon>
    </lineage>
</organism>
<dbReference type="RefSeq" id="WP_343924049.1">
    <property type="nucleotide sequence ID" value="NZ_BAAAKW010000021.1"/>
</dbReference>
<name>A0ABN1VM38_9MICO</name>
<comment type="caution">
    <text evidence="3">The sequence shown here is derived from an EMBL/GenBank/DDBJ whole genome shotgun (WGS) entry which is preliminary data.</text>
</comment>
<proteinExistence type="predicted"/>
<reference evidence="3 4" key="1">
    <citation type="journal article" date="2019" name="Int. J. Syst. Evol. Microbiol.">
        <title>The Global Catalogue of Microorganisms (GCM) 10K type strain sequencing project: providing services to taxonomists for standard genome sequencing and annotation.</title>
        <authorList>
            <consortium name="The Broad Institute Genomics Platform"/>
            <consortium name="The Broad Institute Genome Sequencing Center for Infectious Disease"/>
            <person name="Wu L."/>
            <person name="Ma J."/>
        </authorList>
    </citation>
    <scope>NUCLEOTIDE SEQUENCE [LARGE SCALE GENOMIC DNA]</scope>
    <source>
        <strain evidence="3 4">JCM 12762</strain>
    </source>
</reference>
<feature type="region of interest" description="Disordered" evidence="1">
    <location>
        <begin position="307"/>
        <end position="429"/>
    </location>
</feature>
<feature type="compositionally biased region" description="Low complexity" evidence="1">
    <location>
        <begin position="310"/>
        <end position="380"/>
    </location>
</feature>
<evidence type="ECO:0000256" key="2">
    <source>
        <dbReference type="SAM" id="Phobius"/>
    </source>
</evidence>
<evidence type="ECO:0000313" key="3">
    <source>
        <dbReference type="EMBL" id="GAA1214039.1"/>
    </source>
</evidence>
<keyword evidence="2" id="KW-1133">Transmembrane helix</keyword>
<keyword evidence="2" id="KW-0472">Membrane</keyword>
<feature type="transmembrane region" description="Helical" evidence="2">
    <location>
        <begin position="224"/>
        <end position="244"/>
    </location>
</feature>
<sequence>MLARHIDNASPSRLRRRWSVAAAATLFAIVTFVPTVGAAASVGSIPPDVTEFAQADDGLILELEEYFGVDQRGGGLDFSDGIEMGEIDRIFLWSDAFRSGEATETPVQYVNRWKIPVLIGEEPVGIAMIGIDPATVEPEMIDFIRGPGATLALDNIDEDATLVHEPETHAWFSLSDGVIAPLVRGESGIAGETTLAEYQPQLSGRVITVVEPSPQPDRGSVQSVVIIATTAVVLLLALLIPTIIGQVRERRERLAEAAGGAATEGSAEAEAEGNANVATVTNLTAESTKPDSNPTSDADTVQDAPAVGSATAATAKNSAEKTVTTSTTKAAKKAPATKPAARKSTTAAASSTTTAKKPAATKKAPVKKAPAAKKPAASKPAAKKPAAKKPAAKKPVVPKPTAKKPAAKKPVPAKSAAPESPNATESSAD</sequence>
<accession>A0ABN1VM38</accession>
<keyword evidence="2" id="KW-0812">Transmembrane</keyword>